<accession>A0ABZ2Z2K1</accession>
<protein>
    <submittedName>
        <fullName evidence="3">Uncharacterized protein</fullName>
    </submittedName>
</protein>
<evidence type="ECO:0000256" key="2">
    <source>
        <dbReference type="SAM" id="SignalP"/>
    </source>
</evidence>
<keyword evidence="2" id="KW-0732">Signal</keyword>
<dbReference type="RefSeq" id="WP_341840573.1">
    <property type="nucleotide sequence ID" value="NZ_CP149792.1"/>
</dbReference>
<dbReference type="Proteomes" id="UP001449657">
    <property type="component" value="Chromosome"/>
</dbReference>
<feature type="chain" id="PRO_5046410204" evidence="2">
    <location>
        <begin position="21"/>
        <end position="165"/>
    </location>
</feature>
<keyword evidence="4" id="KW-1185">Reference proteome</keyword>
<proteinExistence type="predicted"/>
<sequence>MTKQLLITLALFTGISATTAAQSKPKPPAKPAKPAAATTSAADKKLRFRTTWGIYLSDSIPRPEVLKILDSALVVRDQKNNKFPVVSFDFLYEAKEAYLNDTTSQVAFYTETTGDSFTGDRLSDLWSNRLKETVQKGESLIFSNIVIKYTEDKFYRVPELRITVR</sequence>
<reference evidence="3 4" key="1">
    <citation type="submission" date="2024-03" db="EMBL/GenBank/DDBJ databases">
        <title>Chitinophaga caseinilytica sp. nov., a casein hydrolysing bacterium isolated from forest soil.</title>
        <authorList>
            <person name="Lee D.S."/>
            <person name="Han D.M."/>
            <person name="Baek J.H."/>
            <person name="Choi D.G."/>
            <person name="Jeon J.H."/>
            <person name="Jeon C.O."/>
        </authorList>
    </citation>
    <scope>NUCLEOTIDE SEQUENCE [LARGE SCALE GENOMIC DNA]</scope>
    <source>
        <strain evidence="3 4">KACC 19118</strain>
    </source>
</reference>
<evidence type="ECO:0000256" key="1">
    <source>
        <dbReference type="SAM" id="MobiDB-lite"/>
    </source>
</evidence>
<organism evidence="3 4">
    <name type="scientific">Chitinophaga caseinilytica</name>
    <dbReference type="NCBI Taxonomy" id="2267521"/>
    <lineage>
        <taxon>Bacteria</taxon>
        <taxon>Pseudomonadati</taxon>
        <taxon>Bacteroidota</taxon>
        <taxon>Chitinophagia</taxon>
        <taxon>Chitinophagales</taxon>
        <taxon>Chitinophagaceae</taxon>
        <taxon>Chitinophaga</taxon>
    </lineage>
</organism>
<feature type="compositionally biased region" description="Low complexity" evidence="1">
    <location>
        <begin position="32"/>
        <end position="41"/>
    </location>
</feature>
<gene>
    <name evidence="3" type="ORF">WJU22_23290</name>
</gene>
<feature type="region of interest" description="Disordered" evidence="1">
    <location>
        <begin position="21"/>
        <end position="41"/>
    </location>
</feature>
<dbReference type="EMBL" id="CP150096">
    <property type="protein sequence ID" value="WZN45828.1"/>
    <property type="molecule type" value="Genomic_DNA"/>
</dbReference>
<evidence type="ECO:0000313" key="4">
    <source>
        <dbReference type="Proteomes" id="UP001449657"/>
    </source>
</evidence>
<name>A0ABZ2Z2K1_9BACT</name>
<evidence type="ECO:0000313" key="3">
    <source>
        <dbReference type="EMBL" id="WZN45828.1"/>
    </source>
</evidence>
<feature type="signal peptide" evidence="2">
    <location>
        <begin position="1"/>
        <end position="20"/>
    </location>
</feature>